<organism evidence="4 5">
    <name type="scientific">Flavobacterium phragmitis</name>
    <dbReference type="NCBI Taxonomy" id="739143"/>
    <lineage>
        <taxon>Bacteria</taxon>
        <taxon>Pseudomonadati</taxon>
        <taxon>Bacteroidota</taxon>
        <taxon>Flavobacteriia</taxon>
        <taxon>Flavobacteriales</taxon>
        <taxon>Flavobacteriaceae</taxon>
        <taxon>Flavobacterium</taxon>
    </lineage>
</organism>
<dbReference type="AlphaFoldDB" id="A0A1I1R7V9"/>
<name>A0A1I1R7V9_9FLAO</name>
<evidence type="ECO:0000313" key="5">
    <source>
        <dbReference type="Proteomes" id="UP000199672"/>
    </source>
</evidence>
<evidence type="ECO:0000259" key="2">
    <source>
        <dbReference type="Pfam" id="PF03435"/>
    </source>
</evidence>
<dbReference type="Proteomes" id="UP000199672">
    <property type="component" value="Unassembled WGS sequence"/>
</dbReference>
<feature type="domain" description="Saccharopine dehydrogenase NADP binding" evidence="2">
    <location>
        <begin position="4"/>
        <end position="120"/>
    </location>
</feature>
<evidence type="ECO:0000313" key="4">
    <source>
        <dbReference type="EMBL" id="SFD30426.1"/>
    </source>
</evidence>
<dbReference type="STRING" id="739143.SAMN05216297_106315"/>
<dbReference type="InterPro" id="IPR005097">
    <property type="entry name" value="Sacchrp_dh_NADP-bd"/>
</dbReference>
<gene>
    <name evidence="4" type="ORF">SAMN05216297_106315</name>
</gene>
<dbReference type="InterPro" id="IPR032095">
    <property type="entry name" value="Sacchrp_dh-like_C"/>
</dbReference>
<dbReference type="Pfam" id="PF16653">
    <property type="entry name" value="Sacchrp_dh_C"/>
    <property type="match status" value="1"/>
</dbReference>
<keyword evidence="1" id="KW-0560">Oxidoreductase</keyword>
<evidence type="ECO:0000259" key="3">
    <source>
        <dbReference type="Pfam" id="PF16653"/>
    </source>
</evidence>
<dbReference type="OrthoDB" id="973788at2"/>
<dbReference type="GO" id="GO:0004753">
    <property type="term" value="F:saccharopine dehydrogenase activity"/>
    <property type="evidence" value="ECO:0007669"/>
    <property type="project" value="TreeGrafter"/>
</dbReference>
<feature type="domain" description="Saccharopine dehydrogenase-like C-terminal" evidence="3">
    <location>
        <begin position="126"/>
        <end position="437"/>
    </location>
</feature>
<dbReference type="SUPFAM" id="SSF51735">
    <property type="entry name" value="NAD(P)-binding Rossmann-fold domains"/>
    <property type="match status" value="1"/>
</dbReference>
<dbReference type="EMBL" id="FOMH01000006">
    <property type="protein sequence ID" value="SFD30426.1"/>
    <property type="molecule type" value="Genomic_DNA"/>
</dbReference>
<dbReference type="Gene3D" id="3.40.50.720">
    <property type="entry name" value="NAD(P)-binding Rossmann-like Domain"/>
    <property type="match status" value="1"/>
</dbReference>
<dbReference type="RefSeq" id="WP_091494163.1">
    <property type="nucleotide sequence ID" value="NZ_FOMH01000006.1"/>
</dbReference>
<dbReference type="SUPFAM" id="SSF55347">
    <property type="entry name" value="Glyceraldehyde-3-phosphate dehydrogenase-like, C-terminal domain"/>
    <property type="match status" value="1"/>
</dbReference>
<dbReference type="GO" id="GO:0005737">
    <property type="term" value="C:cytoplasm"/>
    <property type="evidence" value="ECO:0007669"/>
    <property type="project" value="TreeGrafter"/>
</dbReference>
<reference evidence="5" key="1">
    <citation type="submission" date="2016-10" db="EMBL/GenBank/DDBJ databases">
        <authorList>
            <person name="Varghese N."/>
            <person name="Submissions S."/>
        </authorList>
    </citation>
    <scope>NUCLEOTIDE SEQUENCE [LARGE SCALE GENOMIC DNA]</scope>
    <source>
        <strain evidence="5">CGMCC 1.10370</strain>
    </source>
</reference>
<keyword evidence="5" id="KW-1185">Reference proteome</keyword>
<dbReference type="InterPro" id="IPR051168">
    <property type="entry name" value="AASS"/>
</dbReference>
<proteinExistence type="predicted"/>
<protein>
    <submittedName>
        <fullName evidence="4">Saccharopine dehydrogenase, NADP-dependent</fullName>
    </submittedName>
</protein>
<evidence type="ECO:0000256" key="1">
    <source>
        <dbReference type="ARBA" id="ARBA00023002"/>
    </source>
</evidence>
<dbReference type="Gene3D" id="3.30.360.10">
    <property type="entry name" value="Dihydrodipicolinate Reductase, domain 2"/>
    <property type="match status" value="1"/>
</dbReference>
<dbReference type="Gene3D" id="1.10.1870.10">
    <property type="entry name" value="Domain 3, Saccharopine reductase"/>
    <property type="match status" value="1"/>
</dbReference>
<accession>A0A1I1R7V9</accession>
<dbReference type="PANTHER" id="PTHR11133">
    <property type="entry name" value="SACCHAROPINE DEHYDROGENASE"/>
    <property type="match status" value="1"/>
</dbReference>
<dbReference type="Pfam" id="PF03435">
    <property type="entry name" value="Sacchrp_dh_NADP"/>
    <property type="match status" value="1"/>
</dbReference>
<dbReference type="GO" id="GO:0019878">
    <property type="term" value="P:lysine biosynthetic process via aminoadipic acid"/>
    <property type="evidence" value="ECO:0007669"/>
    <property type="project" value="TreeGrafter"/>
</dbReference>
<dbReference type="InterPro" id="IPR036291">
    <property type="entry name" value="NAD(P)-bd_dom_sf"/>
</dbReference>
<sequence>MRNVLIIGAGRSASSLIRYLLSKSDEEKLHLTVADLSLDLAKAKTHNHPNATPLALDIFNAEERKTAIQNASIVISMLPAHLHIEIAKDCLEYKKHLVTASYISDAMQALNDEAIKNNLIFMNEIGLDPGIDHMSAMKVIDEIRAKGGKMLLFESFCGGLVAPESDNNLWNYKFTWAPRNVVLAGQGGAAKFIQEGTYKYIPYSALFRRTEFLEVEGYGKFEAYSNRDSLKYRSIYGLDDILTLYRGTIRRVGFSRAWNMFVQLGMTDDSYVIEGSENMSYRQFINSFLPYHPTDSVEIKTRLILKIDQDDIMWDKLLELDLFNPNKKVNLPNATPAQILQKILTDSWALEPDDKDMIVMYHKFGYELNGEKKQIDSKMVCIGEDQTYTAMAKTVGLPVAIATLLILNGKITTPGVQLPIKKEVYEPILKELEEYGVIFNEQKVPYFGYNPDLF</sequence>
<dbReference type="PANTHER" id="PTHR11133:SF22">
    <property type="entry name" value="ALPHA-AMINOADIPIC SEMIALDEHYDE SYNTHASE, MITOCHONDRIAL"/>
    <property type="match status" value="1"/>
</dbReference>